<dbReference type="AlphaFoldDB" id="A0A9X3WKA7"/>
<dbReference type="SUPFAM" id="SSF110997">
    <property type="entry name" value="Sporulation related repeat"/>
    <property type="match status" value="1"/>
</dbReference>
<dbReference type="EMBL" id="JAMQKC010000038">
    <property type="protein sequence ID" value="MDC3418651.1"/>
    <property type="molecule type" value="Genomic_DNA"/>
</dbReference>
<name>A0A9X3WKA7_9BACI</name>
<dbReference type="PROSITE" id="PS51724">
    <property type="entry name" value="SPOR"/>
    <property type="match status" value="1"/>
</dbReference>
<evidence type="ECO:0000313" key="2">
    <source>
        <dbReference type="EMBL" id="MDC3418651.1"/>
    </source>
</evidence>
<dbReference type="RefSeq" id="WP_272447727.1">
    <property type="nucleotide sequence ID" value="NZ_JAMQKC010000038.1"/>
</dbReference>
<evidence type="ECO:0000313" key="3">
    <source>
        <dbReference type="Proteomes" id="UP001145069"/>
    </source>
</evidence>
<dbReference type="InterPro" id="IPR007730">
    <property type="entry name" value="SPOR-like_dom"/>
</dbReference>
<keyword evidence="3" id="KW-1185">Reference proteome</keyword>
<gene>
    <name evidence="2" type="ORF">NC799_17480</name>
</gene>
<dbReference type="Gene3D" id="3.30.70.1070">
    <property type="entry name" value="Sporulation related repeat"/>
    <property type="match status" value="1"/>
</dbReference>
<protein>
    <submittedName>
        <fullName evidence="2">SPOR domain-containing protein</fullName>
    </submittedName>
</protein>
<organism evidence="2 3">
    <name type="scientific">Aquibacillus salsiterrae</name>
    <dbReference type="NCBI Taxonomy" id="2950439"/>
    <lineage>
        <taxon>Bacteria</taxon>
        <taxon>Bacillati</taxon>
        <taxon>Bacillota</taxon>
        <taxon>Bacilli</taxon>
        <taxon>Bacillales</taxon>
        <taxon>Bacillaceae</taxon>
        <taxon>Aquibacillus</taxon>
    </lineage>
</organism>
<reference evidence="2" key="1">
    <citation type="submission" date="2022-06" db="EMBL/GenBank/DDBJ databases">
        <title>Aquibacillus sp. a new bacterium isolated from soil saline samples.</title>
        <authorList>
            <person name="Galisteo C."/>
            <person name="De La Haba R."/>
            <person name="Sanchez-Porro C."/>
            <person name="Ventosa A."/>
        </authorList>
    </citation>
    <scope>NUCLEOTIDE SEQUENCE</scope>
    <source>
        <strain evidence="2">3ASR75-54</strain>
    </source>
</reference>
<sequence>MTYSLVLSWINVGALTVFTQSSKSERGTNKYYQVQVGAFSRKENAEELLGKVKRAGFEGYIKFE</sequence>
<dbReference type="Proteomes" id="UP001145069">
    <property type="component" value="Unassembled WGS sequence"/>
</dbReference>
<accession>A0A9X3WKA7</accession>
<dbReference type="GO" id="GO:0042834">
    <property type="term" value="F:peptidoglycan binding"/>
    <property type="evidence" value="ECO:0007669"/>
    <property type="project" value="InterPro"/>
</dbReference>
<dbReference type="Pfam" id="PF05036">
    <property type="entry name" value="SPOR"/>
    <property type="match status" value="1"/>
</dbReference>
<feature type="domain" description="SPOR" evidence="1">
    <location>
        <begin position="26"/>
        <end position="64"/>
    </location>
</feature>
<comment type="caution">
    <text evidence="2">The sequence shown here is derived from an EMBL/GenBank/DDBJ whole genome shotgun (WGS) entry which is preliminary data.</text>
</comment>
<proteinExistence type="predicted"/>
<evidence type="ECO:0000259" key="1">
    <source>
        <dbReference type="PROSITE" id="PS51724"/>
    </source>
</evidence>
<dbReference type="InterPro" id="IPR036680">
    <property type="entry name" value="SPOR-like_sf"/>
</dbReference>